<feature type="coiled-coil region" evidence="1">
    <location>
        <begin position="5"/>
        <end position="32"/>
    </location>
</feature>
<dbReference type="EMBL" id="CAAALY010082206">
    <property type="protein sequence ID" value="VEL26710.1"/>
    <property type="molecule type" value="Genomic_DNA"/>
</dbReference>
<keyword evidence="3" id="KW-1185">Reference proteome</keyword>
<gene>
    <name evidence="2" type="ORF">PXEA_LOCUS20150</name>
</gene>
<name>A0A448X376_9PLAT</name>
<evidence type="ECO:0000313" key="2">
    <source>
        <dbReference type="EMBL" id="VEL26710.1"/>
    </source>
</evidence>
<dbReference type="OrthoDB" id="2018427at2759"/>
<evidence type="ECO:0000313" key="3">
    <source>
        <dbReference type="Proteomes" id="UP000784294"/>
    </source>
</evidence>
<organism evidence="2 3">
    <name type="scientific">Protopolystoma xenopodis</name>
    <dbReference type="NCBI Taxonomy" id="117903"/>
    <lineage>
        <taxon>Eukaryota</taxon>
        <taxon>Metazoa</taxon>
        <taxon>Spiralia</taxon>
        <taxon>Lophotrochozoa</taxon>
        <taxon>Platyhelminthes</taxon>
        <taxon>Monogenea</taxon>
        <taxon>Polyopisthocotylea</taxon>
        <taxon>Polystomatidea</taxon>
        <taxon>Polystomatidae</taxon>
        <taxon>Protopolystoma</taxon>
    </lineage>
</organism>
<sequence>MEEVSQITMNKYRKAQQQIEEAEHRADMAERTMTLRRTGGPGARGGSVVREVTTYSTRTNRATSIM</sequence>
<reference evidence="2" key="1">
    <citation type="submission" date="2018-11" db="EMBL/GenBank/DDBJ databases">
        <authorList>
            <consortium name="Pathogen Informatics"/>
        </authorList>
    </citation>
    <scope>NUCLEOTIDE SEQUENCE</scope>
</reference>
<evidence type="ECO:0000256" key="1">
    <source>
        <dbReference type="SAM" id="Coils"/>
    </source>
</evidence>
<proteinExistence type="predicted"/>
<dbReference type="Proteomes" id="UP000784294">
    <property type="component" value="Unassembled WGS sequence"/>
</dbReference>
<protein>
    <submittedName>
        <fullName evidence="2">Uncharacterized protein</fullName>
    </submittedName>
</protein>
<dbReference type="AlphaFoldDB" id="A0A448X376"/>
<accession>A0A448X376</accession>
<comment type="caution">
    <text evidence="2">The sequence shown here is derived from an EMBL/GenBank/DDBJ whole genome shotgun (WGS) entry which is preliminary data.</text>
</comment>
<keyword evidence="1" id="KW-0175">Coiled coil</keyword>